<dbReference type="Pfam" id="PF04290">
    <property type="entry name" value="DctQ"/>
    <property type="match status" value="1"/>
</dbReference>
<evidence type="ECO:0000313" key="11">
    <source>
        <dbReference type="EMBL" id="SDF04080.1"/>
    </source>
</evidence>
<dbReference type="RefSeq" id="WP_090113773.1">
    <property type="nucleotide sequence ID" value="NZ_FNAT01000006.1"/>
</dbReference>
<dbReference type="GO" id="GO:0022857">
    <property type="term" value="F:transmembrane transporter activity"/>
    <property type="evidence" value="ECO:0007669"/>
    <property type="project" value="UniProtKB-UniRule"/>
</dbReference>
<evidence type="ECO:0000256" key="1">
    <source>
        <dbReference type="ARBA" id="ARBA00004429"/>
    </source>
</evidence>
<protein>
    <recommendedName>
        <fullName evidence="9">TRAP transporter small permease protein</fullName>
    </recommendedName>
</protein>
<keyword evidence="12" id="KW-1185">Reference proteome</keyword>
<evidence type="ECO:0000256" key="3">
    <source>
        <dbReference type="ARBA" id="ARBA00022475"/>
    </source>
</evidence>
<dbReference type="GO" id="GO:0015740">
    <property type="term" value="P:C4-dicarboxylate transport"/>
    <property type="evidence" value="ECO:0007669"/>
    <property type="project" value="TreeGrafter"/>
</dbReference>
<dbReference type="PANTHER" id="PTHR35011:SF2">
    <property type="entry name" value="2,3-DIKETO-L-GULONATE TRAP TRANSPORTER SMALL PERMEASE PROTEIN YIAM"/>
    <property type="match status" value="1"/>
</dbReference>
<keyword evidence="6 9" id="KW-1133">Transmembrane helix</keyword>
<comment type="subcellular location">
    <subcellularLocation>
        <location evidence="1 9">Cell inner membrane</location>
        <topology evidence="1 9">Multi-pass membrane protein</topology>
    </subcellularLocation>
</comment>
<organism evidence="11 12">
    <name type="scientific">Limimaricola pyoseonensis</name>
    <dbReference type="NCBI Taxonomy" id="521013"/>
    <lineage>
        <taxon>Bacteria</taxon>
        <taxon>Pseudomonadati</taxon>
        <taxon>Pseudomonadota</taxon>
        <taxon>Alphaproteobacteria</taxon>
        <taxon>Rhodobacterales</taxon>
        <taxon>Paracoccaceae</taxon>
        <taxon>Limimaricola</taxon>
    </lineage>
</organism>
<evidence type="ECO:0000313" key="12">
    <source>
        <dbReference type="Proteomes" id="UP000198922"/>
    </source>
</evidence>
<comment type="similarity">
    <text evidence="8 9">Belongs to the TRAP transporter small permease family.</text>
</comment>
<reference evidence="12" key="1">
    <citation type="submission" date="2016-10" db="EMBL/GenBank/DDBJ databases">
        <authorList>
            <person name="Varghese N."/>
            <person name="Submissions S."/>
        </authorList>
    </citation>
    <scope>NUCLEOTIDE SEQUENCE [LARGE SCALE GENOMIC DNA]</scope>
    <source>
        <strain evidence="12">DSM 21424</strain>
    </source>
</reference>
<dbReference type="PANTHER" id="PTHR35011">
    <property type="entry name" value="2,3-DIKETO-L-GULONATE TRAP TRANSPORTER SMALL PERMEASE PROTEIN YIAM"/>
    <property type="match status" value="1"/>
</dbReference>
<comment type="subunit">
    <text evidence="9">The complex comprises the extracytoplasmic solute receptor protein and the two transmembrane proteins.</text>
</comment>
<name>A0A1G7HUG4_9RHOB</name>
<feature type="transmembrane region" description="Helical" evidence="9">
    <location>
        <begin position="21"/>
        <end position="39"/>
    </location>
</feature>
<dbReference type="OrthoDB" id="4964541at2"/>
<dbReference type="InterPro" id="IPR055348">
    <property type="entry name" value="DctQ"/>
</dbReference>
<sequence>MRSILAALGACNAALRRALSGLCFGLIVFFFLAILYQILARNLAMLPQAYWTEELSRFSFQWLVLAGAALGVAADDHFVLEIVGPERRLGRALLVLRDLALAAIGLLFVVYGWEFGLSGLRRTAMVTGLPMIWIYMGFAVLGGLMLLFLAERLLAMALHGVRPGRARAGVAATTQGDG</sequence>
<dbReference type="AlphaFoldDB" id="A0A1G7HUG4"/>
<keyword evidence="3" id="KW-1003">Cell membrane</keyword>
<dbReference type="STRING" id="521013.SAMN04488567_3299"/>
<dbReference type="Proteomes" id="UP000198922">
    <property type="component" value="Unassembled WGS sequence"/>
</dbReference>
<feature type="domain" description="Tripartite ATP-independent periplasmic transporters DctQ component" evidence="10">
    <location>
        <begin position="31"/>
        <end position="155"/>
    </location>
</feature>
<gene>
    <name evidence="11" type="ORF">SAMN04488567_3299</name>
</gene>
<evidence type="ECO:0000256" key="5">
    <source>
        <dbReference type="ARBA" id="ARBA00022692"/>
    </source>
</evidence>
<dbReference type="EMBL" id="FNAT01000006">
    <property type="protein sequence ID" value="SDF04080.1"/>
    <property type="molecule type" value="Genomic_DNA"/>
</dbReference>
<dbReference type="GO" id="GO:0005886">
    <property type="term" value="C:plasma membrane"/>
    <property type="evidence" value="ECO:0007669"/>
    <property type="project" value="UniProtKB-SubCell"/>
</dbReference>
<keyword evidence="5 9" id="KW-0812">Transmembrane</keyword>
<feature type="transmembrane region" description="Helical" evidence="9">
    <location>
        <begin position="132"/>
        <end position="150"/>
    </location>
</feature>
<keyword evidence="7 9" id="KW-0472">Membrane</keyword>
<evidence type="ECO:0000256" key="8">
    <source>
        <dbReference type="ARBA" id="ARBA00038436"/>
    </source>
</evidence>
<proteinExistence type="inferred from homology"/>
<evidence type="ECO:0000256" key="2">
    <source>
        <dbReference type="ARBA" id="ARBA00022448"/>
    </source>
</evidence>
<accession>A0A1G7HUG4</accession>
<comment type="function">
    <text evidence="9">Part of the tripartite ATP-independent periplasmic (TRAP) transport system.</text>
</comment>
<evidence type="ECO:0000256" key="4">
    <source>
        <dbReference type="ARBA" id="ARBA00022519"/>
    </source>
</evidence>
<evidence type="ECO:0000256" key="9">
    <source>
        <dbReference type="RuleBase" id="RU369079"/>
    </source>
</evidence>
<keyword evidence="4 9" id="KW-0997">Cell inner membrane</keyword>
<feature type="transmembrane region" description="Helical" evidence="9">
    <location>
        <begin position="59"/>
        <end position="80"/>
    </location>
</feature>
<feature type="transmembrane region" description="Helical" evidence="9">
    <location>
        <begin position="92"/>
        <end position="112"/>
    </location>
</feature>
<keyword evidence="2 9" id="KW-0813">Transport</keyword>
<evidence type="ECO:0000256" key="7">
    <source>
        <dbReference type="ARBA" id="ARBA00023136"/>
    </source>
</evidence>
<evidence type="ECO:0000256" key="6">
    <source>
        <dbReference type="ARBA" id="ARBA00022989"/>
    </source>
</evidence>
<dbReference type="InterPro" id="IPR007387">
    <property type="entry name" value="TRAP_DctQ"/>
</dbReference>
<evidence type="ECO:0000259" key="10">
    <source>
        <dbReference type="Pfam" id="PF04290"/>
    </source>
</evidence>